<comment type="caution">
    <text evidence="1">The sequence shown here is derived from an EMBL/GenBank/DDBJ whole genome shotgun (WGS) entry which is preliminary data.</text>
</comment>
<reference evidence="1" key="1">
    <citation type="submission" date="2023-06" db="EMBL/GenBank/DDBJ databases">
        <authorList>
            <person name="Kurt Z."/>
        </authorList>
    </citation>
    <scope>NUCLEOTIDE SEQUENCE</scope>
</reference>
<name>A0AA86QKD5_9EUKA</name>
<dbReference type="Proteomes" id="UP001642409">
    <property type="component" value="Unassembled WGS sequence"/>
</dbReference>
<dbReference type="EMBL" id="CAXDID020000010">
    <property type="protein sequence ID" value="CAL5978990.1"/>
    <property type="molecule type" value="Genomic_DNA"/>
</dbReference>
<sequence length="105" mass="12458">MSVNGKTMYAQTKSINNEIQKSANQYQKQKEMLEVTQVIMAKCLSKKSYLTNLTWFEKLSRETQLNNTAKFIRQQQNKYYHQLESEHQILIQIRIIGLQIIMICK</sequence>
<proteinExistence type="predicted"/>
<evidence type="ECO:0000313" key="1">
    <source>
        <dbReference type="EMBL" id="CAI9955307.1"/>
    </source>
</evidence>
<gene>
    <name evidence="1" type="ORF">HINF_LOCUS42952</name>
    <name evidence="2" type="ORF">HINF_LOCUS5137</name>
</gene>
<accession>A0AA86QKD5</accession>
<protein>
    <submittedName>
        <fullName evidence="2">Hypothetical_protein</fullName>
    </submittedName>
</protein>
<dbReference type="AlphaFoldDB" id="A0AA86QKD5"/>
<reference evidence="2 3" key="2">
    <citation type="submission" date="2024-07" db="EMBL/GenBank/DDBJ databases">
        <authorList>
            <person name="Akdeniz Z."/>
        </authorList>
    </citation>
    <scope>NUCLEOTIDE SEQUENCE [LARGE SCALE GENOMIC DNA]</scope>
</reference>
<keyword evidence="3" id="KW-1185">Reference proteome</keyword>
<evidence type="ECO:0000313" key="3">
    <source>
        <dbReference type="Proteomes" id="UP001642409"/>
    </source>
</evidence>
<dbReference type="EMBL" id="CATOUU010000865">
    <property type="protein sequence ID" value="CAI9955307.1"/>
    <property type="molecule type" value="Genomic_DNA"/>
</dbReference>
<organism evidence="1">
    <name type="scientific">Hexamita inflata</name>
    <dbReference type="NCBI Taxonomy" id="28002"/>
    <lineage>
        <taxon>Eukaryota</taxon>
        <taxon>Metamonada</taxon>
        <taxon>Diplomonadida</taxon>
        <taxon>Hexamitidae</taxon>
        <taxon>Hexamitinae</taxon>
        <taxon>Hexamita</taxon>
    </lineage>
</organism>
<evidence type="ECO:0000313" key="2">
    <source>
        <dbReference type="EMBL" id="CAL5978990.1"/>
    </source>
</evidence>